<reference evidence="2 3" key="1">
    <citation type="submission" date="2015-12" db="EMBL/GenBank/DDBJ databases">
        <title>Nitrous oxide reduction kinetics distinguish bacteria harboring typical versus atypical NosZ.</title>
        <authorList>
            <person name="Yoon S."/>
            <person name="Nissen S."/>
            <person name="Park D."/>
            <person name="Sanford R.A."/>
            <person name="Loeffler F.E."/>
        </authorList>
    </citation>
    <scope>NUCLEOTIDE SEQUENCE [LARGE SCALE GENOMIC DNA]</scope>
    <source>
        <strain evidence="2 3">ATCC BAA-841</strain>
    </source>
</reference>
<evidence type="ECO:0000313" key="3">
    <source>
        <dbReference type="Proteomes" id="UP000070186"/>
    </source>
</evidence>
<keyword evidence="1" id="KW-0812">Transmembrane</keyword>
<feature type="transmembrane region" description="Helical" evidence="1">
    <location>
        <begin position="85"/>
        <end position="107"/>
    </location>
</feature>
<evidence type="ECO:0000313" key="2">
    <source>
        <dbReference type="EMBL" id="KXB32449.1"/>
    </source>
</evidence>
<dbReference type="EMBL" id="LODL01000005">
    <property type="protein sequence ID" value="KXB32449.1"/>
    <property type="molecule type" value="Genomic_DNA"/>
</dbReference>
<feature type="transmembrane region" description="Helical" evidence="1">
    <location>
        <begin position="119"/>
        <end position="140"/>
    </location>
</feature>
<feature type="transmembrane region" description="Helical" evidence="1">
    <location>
        <begin position="58"/>
        <end position="79"/>
    </location>
</feature>
<organism evidence="2 3">
    <name type="scientific">Dechloromonas denitrificans</name>
    <dbReference type="NCBI Taxonomy" id="281362"/>
    <lineage>
        <taxon>Bacteria</taxon>
        <taxon>Pseudomonadati</taxon>
        <taxon>Pseudomonadota</taxon>
        <taxon>Betaproteobacteria</taxon>
        <taxon>Rhodocyclales</taxon>
        <taxon>Azonexaceae</taxon>
        <taxon>Dechloromonas</taxon>
    </lineage>
</organism>
<keyword evidence="1" id="KW-0472">Membrane</keyword>
<keyword evidence="3" id="KW-1185">Reference proteome</keyword>
<sequence>MDIDYFLISISKLPLFAKWAWGTVGVAVLAAAGLILFWERRYFAARDKAGSWLSLRLLSLFLLLPLTAGIIVIPSMAISGAEALAYFYLALLVLGPLVWFAGHTLCGRLLRPAFSKGESLFMAASGLLILLLPFAAATVAQGPIFEASRGLTASAFQAAPVAALPYTVKPVQRFKLPTVGLIHTQSLIAPAGFELERIDRQQGAGWYDTATSSHDIFCRDGQNLHLMWSAREGTPVLRLYWRQNGKRVHADYSPATASLDPAEPSEFSIAFRPDGIDPPVPIPRSRASIAYFVGPDRLYFNSLNPLQPGETFANDCIMPGYQRVDWKKEGPPQAIALTFFQRADAPYLRAEIKRPADAE</sequence>
<evidence type="ECO:0000256" key="1">
    <source>
        <dbReference type="SAM" id="Phobius"/>
    </source>
</evidence>
<keyword evidence="1" id="KW-1133">Transmembrane helix</keyword>
<dbReference type="RefSeq" id="WP_066879977.1">
    <property type="nucleotide sequence ID" value="NZ_LODL01000005.1"/>
</dbReference>
<accession>A0A133XNE5</accession>
<protein>
    <submittedName>
        <fullName evidence="2">Uncharacterized protein</fullName>
    </submittedName>
</protein>
<proteinExistence type="predicted"/>
<dbReference type="Proteomes" id="UP000070186">
    <property type="component" value="Unassembled WGS sequence"/>
</dbReference>
<name>A0A133XNE5_9RHOO</name>
<gene>
    <name evidence="2" type="ORF">AT959_01825</name>
</gene>
<dbReference type="AlphaFoldDB" id="A0A133XNE5"/>
<feature type="transmembrane region" description="Helical" evidence="1">
    <location>
        <begin position="20"/>
        <end position="38"/>
    </location>
</feature>
<comment type="caution">
    <text evidence="2">The sequence shown here is derived from an EMBL/GenBank/DDBJ whole genome shotgun (WGS) entry which is preliminary data.</text>
</comment>